<accession>A0A385D5U6</accession>
<dbReference type="Proteomes" id="UP000259636">
    <property type="component" value="Chromosome"/>
</dbReference>
<evidence type="ECO:0000313" key="2">
    <source>
        <dbReference type="EMBL" id="AXQ53449.1"/>
    </source>
</evidence>
<feature type="region of interest" description="Disordered" evidence="1">
    <location>
        <begin position="149"/>
        <end position="180"/>
    </location>
</feature>
<evidence type="ECO:0000256" key="1">
    <source>
        <dbReference type="SAM" id="MobiDB-lite"/>
    </source>
</evidence>
<reference evidence="2 3" key="1">
    <citation type="submission" date="2018-08" db="EMBL/GenBank/DDBJ databases">
        <authorList>
            <person name="Ferrada E.E."/>
            <person name="Latorre B.A."/>
        </authorList>
    </citation>
    <scope>NUCLEOTIDE SEQUENCE [LARGE SCALE GENOMIC DNA]</scope>
    <source>
        <strain evidence="2 3">VK-A60T</strain>
    </source>
</reference>
<feature type="region of interest" description="Disordered" evidence="1">
    <location>
        <begin position="89"/>
        <end position="117"/>
    </location>
</feature>
<dbReference type="AlphaFoldDB" id="A0A385D5U6"/>
<dbReference type="KEGG" id="sky:D0C37_01550"/>
<name>A0A385D5U6_9ACTN</name>
<evidence type="ECO:0000313" key="3">
    <source>
        <dbReference type="Proteomes" id="UP000259636"/>
    </source>
</evidence>
<dbReference type="EMBL" id="CP031742">
    <property type="protein sequence ID" value="AXQ53449.1"/>
    <property type="molecule type" value="Genomic_DNA"/>
</dbReference>
<gene>
    <name evidence="2" type="ORF">D0C37_01550</name>
</gene>
<protein>
    <submittedName>
        <fullName evidence="2">Uncharacterized protein</fullName>
    </submittedName>
</protein>
<proteinExistence type="predicted"/>
<organism evidence="2 3">
    <name type="scientific">Streptomyces koyangensis</name>
    <dbReference type="NCBI Taxonomy" id="188770"/>
    <lineage>
        <taxon>Bacteria</taxon>
        <taxon>Bacillati</taxon>
        <taxon>Actinomycetota</taxon>
        <taxon>Actinomycetes</taxon>
        <taxon>Kitasatosporales</taxon>
        <taxon>Streptomycetaceae</taxon>
        <taxon>Streptomyces</taxon>
        <taxon>Streptomyces aurantiacus group</taxon>
    </lineage>
</organism>
<sequence>MTTRCPFSDPQDPVSRVSNIRGQGPGWGVFGRLAGWACRSLIGLKRRPGYRGSRFVRRVVGRGRAGVPPHKLHGAGSVASRRPCVQFAAGAPRPVPALPSRRRRPAGGEGKDRPSPIDLCDDLKRSCWLLWRGPVWVTASSTPRAVGRVRDRGVGTGRGAPAANCTRGSHTPTHPAPCSL</sequence>